<reference evidence="2" key="1">
    <citation type="submission" date="2023-06" db="EMBL/GenBank/DDBJ databases">
        <title>Survivors Of The Sea: Transcriptome response of Skeletonema marinoi to long-term dormancy.</title>
        <authorList>
            <person name="Pinder M.I.M."/>
            <person name="Kourtchenko O."/>
            <person name="Robertson E.K."/>
            <person name="Larsson T."/>
            <person name="Maumus F."/>
            <person name="Osuna-Cruz C.M."/>
            <person name="Vancaester E."/>
            <person name="Stenow R."/>
            <person name="Vandepoele K."/>
            <person name="Ploug H."/>
            <person name="Bruchert V."/>
            <person name="Godhe A."/>
            <person name="Topel M."/>
        </authorList>
    </citation>
    <scope>NUCLEOTIDE SEQUENCE</scope>
    <source>
        <strain evidence="2">R05AC</strain>
    </source>
</reference>
<sequence length="163" mass="17683">MKMMNLQTVDAIKKGGYKFTLFGDDTSACADDQGNYYSWIRYEASSAEECGESCSNCPGNGKKKDLVLRGFEYVRQYGTCYCLVDSDISFPLTFCSDEGALQALSGVIGGQSGSGEIMNTASLNGSDQCWKVSSKGSKATKTKSSKQPIRRKLGQKNSSHKSE</sequence>
<comment type="caution">
    <text evidence="2">The sequence shown here is derived from an EMBL/GenBank/DDBJ whole genome shotgun (WGS) entry which is preliminary data.</text>
</comment>
<protein>
    <submittedName>
        <fullName evidence="2">Uncharacterized protein</fullName>
    </submittedName>
</protein>
<evidence type="ECO:0000313" key="3">
    <source>
        <dbReference type="Proteomes" id="UP001224775"/>
    </source>
</evidence>
<feature type="compositionally biased region" description="Basic residues" evidence="1">
    <location>
        <begin position="138"/>
        <end position="154"/>
    </location>
</feature>
<proteinExistence type="predicted"/>
<dbReference type="EMBL" id="JATAAI010000049">
    <property type="protein sequence ID" value="KAK1733457.1"/>
    <property type="molecule type" value="Genomic_DNA"/>
</dbReference>
<organism evidence="2 3">
    <name type="scientific">Skeletonema marinoi</name>
    <dbReference type="NCBI Taxonomy" id="267567"/>
    <lineage>
        <taxon>Eukaryota</taxon>
        <taxon>Sar</taxon>
        <taxon>Stramenopiles</taxon>
        <taxon>Ochrophyta</taxon>
        <taxon>Bacillariophyta</taxon>
        <taxon>Coscinodiscophyceae</taxon>
        <taxon>Thalassiosirophycidae</taxon>
        <taxon>Thalassiosirales</taxon>
        <taxon>Skeletonemataceae</taxon>
        <taxon>Skeletonema</taxon>
        <taxon>Skeletonema marinoi-dohrnii complex</taxon>
    </lineage>
</organism>
<gene>
    <name evidence="2" type="ORF">QTG54_015872</name>
</gene>
<keyword evidence="3" id="KW-1185">Reference proteome</keyword>
<evidence type="ECO:0000313" key="2">
    <source>
        <dbReference type="EMBL" id="KAK1733457.1"/>
    </source>
</evidence>
<accession>A0AAD8XTK2</accession>
<feature type="region of interest" description="Disordered" evidence="1">
    <location>
        <begin position="132"/>
        <end position="163"/>
    </location>
</feature>
<evidence type="ECO:0000256" key="1">
    <source>
        <dbReference type="SAM" id="MobiDB-lite"/>
    </source>
</evidence>
<name>A0AAD8XTK2_9STRA</name>
<dbReference type="AlphaFoldDB" id="A0AAD8XTK2"/>
<dbReference type="Proteomes" id="UP001224775">
    <property type="component" value="Unassembled WGS sequence"/>
</dbReference>